<feature type="binding site" evidence="12">
    <location>
        <position position="391"/>
    </location>
    <ligand>
        <name>pyridoxal 5'-phosphate</name>
        <dbReference type="ChEBI" id="CHEBI:597326"/>
    </ligand>
</feature>
<dbReference type="PROSITE" id="PS00879">
    <property type="entry name" value="ODR_DC_2_2"/>
    <property type="match status" value="1"/>
</dbReference>
<dbReference type="InterPro" id="IPR029066">
    <property type="entry name" value="PLP-binding_barrel"/>
</dbReference>
<dbReference type="HAMAP" id="MF_02120">
    <property type="entry name" value="LysA"/>
    <property type="match status" value="1"/>
</dbReference>
<dbReference type="EC" id="4.1.1.20" evidence="10 12"/>
<dbReference type="InterPro" id="IPR022644">
    <property type="entry name" value="De-COase2_N"/>
</dbReference>
<dbReference type="Pfam" id="PF00278">
    <property type="entry name" value="Orn_DAP_Arg_deC"/>
    <property type="match status" value="1"/>
</dbReference>
<comment type="function">
    <text evidence="12">Specifically catalyzes the decarboxylation of meso-diaminopimelate (meso-DAP) to L-lysine.</text>
</comment>
<evidence type="ECO:0000259" key="15">
    <source>
        <dbReference type="Pfam" id="PF00278"/>
    </source>
</evidence>
<dbReference type="InterPro" id="IPR002986">
    <property type="entry name" value="DAP_deCOOHase_LysA"/>
</dbReference>
<evidence type="ECO:0000256" key="10">
    <source>
        <dbReference type="ARBA" id="ARBA00066427"/>
    </source>
</evidence>
<dbReference type="GO" id="GO:0030170">
    <property type="term" value="F:pyridoxal phosphate binding"/>
    <property type="evidence" value="ECO:0007669"/>
    <property type="project" value="UniProtKB-UniRule"/>
</dbReference>
<protein>
    <recommendedName>
        <fullName evidence="11 12">Diaminopimelate decarboxylase</fullName>
        <shortName evidence="12">DAP decarboxylase</shortName>
        <shortName evidence="12">DAPDC</shortName>
        <ecNumber evidence="10 12">4.1.1.20</ecNumber>
    </recommendedName>
</protein>
<dbReference type="NCBIfam" id="TIGR01048">
    <property type="entry name" value="lysA"/>
    <property type="match status" value="1"/>
</dbReference>
<dbReference type="AlphaFoldDB" id="A0A163R794"/>
<dbReference type="FunFam" id="2.40.37.10:FF:000003">
    <property type="entry name" value="Diaminopimelate decarboxylase"/>
    <property type="match status" value="1"/>
</dbReference>
<keyword evidence="5 12" id="KW-0457">Lysine biosynthesis</keyword>
<evidence type="ECO:0000256" key="14">
    <source>
        <dbReference type="RuleBase" id="RU003738"/>
    </source>
</evidence>
<dbReference type="InterPro" id="IPR000183">
    <property type="entry name" value="Orn/DAP/Arg_de-COase"/>
</dbReference>
<feature type="binding site" evidence="12">
    <location>
        <position position="391"/>
    </location>
    <ligand>
        <name>substrate</name>
    </ligand>
</feature>
<evidence type="ECO:0000313" key="18">
    <source>
        <dbReference type="Proteomes" id="UP000076567"/>
    </source>
</evidence>
<gene>
    <name evidence="12" type="primary">lysA</name>
    <name evidence="17" type="ORF">AWM68_07995</name>
</gene>
<dbReference type="CDD" id="cd06828">
    <property type="entry name" value="PLPDE_III_DapDC"/>
    <property type="match status" value="1"/>
</dbReference>
<feature type="binding site" evidence="12">
    <location>
        <position position="363"/>
    </location>
    <ligand>
        <name>substrate</name>
    </ligand>
</feature>
<comment type="cofactor">
    <cofactor evidence="1 12 13 14">
        <name>pyridoxal 5'-phosphate</name>
        <dbReference type="ChEBI" id="CHEBI:597326"/>
    </cofactor>
</comment>
<keyword evidence="4 12" id="KW-0663">Pyridoxal phosphate</keyword>
<feature type="domain" description="Orn/DAP/Arg decarboxylase 2 C-terminal" evidence="15">
    <location>
        <begin position="37"/>
        <end position="389"/>
    </location>
</feature>
<name>A0A163R794_9BACL</name>
<keyword evidence="6 12" id="KW-0456">Lyase</keyword>
<dbReference type="OrthoDB" id="9802241at2"/>
<feature type="binding site" evidence="12">
    <location>
        <position position="331"/>
    </location>
    <ligand>
        <name>substrate</name>
    </ligand>
</feature>
<dbReference type="InterPro" id="IPR022643">
    <property type="entry name" value="De-COase2_C"/>
</dbReference>
<feature type="binding site" evidence="12">
    <location>
        <position position="248"/>
    </location>
    <ligand>
        <name>pyridoxal 5'-phosphate</name>
        <dbReference type="ChEBI" id="CHEBI:597326"/>
    </ligand>
</feature>
<accession>A0A163R794</accession>
<evidence type="ECO:0000313" key="17">
    <source>
        <dbReference type="EMBL" id="KZE66298.1"/>
    </source>
</evidence>
<evidence type="ECO:0000259" key="16">
    <source>
        <dbReference type="Pfam" id="PF02784"/>
    </source>
</evidence>
<dbReference type="UniPathway" id="UPA00034">
    <property type="reaction ID" value="UER00027"/>
</dbReference>
<dbReference type="PANTHER" id="PTHR43727:SF2">
    <property type="entry name" value="GROUP IV DECARBOXYLASE"/>
    <property type="match status" value="1"/>
</dbReference>
<feature type="binding site" evidence="12">
    <location>
        <position position="294"/>
    </location>
    <ligand>
        <name>substrate</name>
    </ligand>
</feature>
<dbReference type="PRINTS" id="PR01181">
    <property type="entry name" value="DAPDCRBXLASE"/>
</dbReference>
<dbReference type="GO" id="GO:0009089">
    <property type="term" value="P:lysine biosynthetic process via diaminopimelate"/>
    <property type="evidence" value="ECO:0007669"/>
    <property type="project" value="UniProtKB-UniRule"/>
</dbReference>
<dbReference type="SUPFAM" id="SSF50621">
    <property type="entry name" value="Alanine racemase C-terminal domain-like"/>
    <property type="match status" value="1"/>
</dbReference>
<evidence type="ECO:0000256" key="6">
    <source>
        <dbReference type="ARBA" id="ARBA00023239"/>
    </source>
</evidence>
<keyword evidence="3 12" id="KW-0210">Decarboxylase</keyword>
<comment type="subunit">
    <text evidence="12">Homodimer.</text>
</comment>
<dbReference type="PRINTS" id="PR01179">
    <property type="entry name" value="ODADCRBXLASE"/>
</dbReference>
<evidence type="ECO:0000256" key="8">
    <source>
        <dbReference type="ARBA" id="ARBA00060643"/>
    </source>
</evidence>
<dbReference type="GO" id="GO:0008836">
    <property type="term" value="F:diaminopimelate decarboxylase activity"/>
    <property type="evidence" value="ECO:0007669"/>
    <property type="project" value="UniProtKB-UniRule"/>
</dbReference>
<proteinExistence type="inferred from homology"/>
<organism evidence="17 18">
    <name type="scientific">Fictibacillus phosphorivorans</name>
    <dbReference type="NCBI Taxonomy" id="1221500"/>
    <lineage>
        <taxon>Bacteria</taxon>
        <taxon>Bacillati</taxon>
        <taxon>Bacillota</taxon>
        <taxon>Bacilli</taxon>
        <taxon>Bacillales</taxon>
        <taxon>Fictibacillaceae</taxon>
        <taxon>Fictibacillus</taxon>
    </lineage>
</organism>
<dbReference type="EMBL" id="LRFC01000023">
    <property type="protein sequence ID" value="KZE66298.1"/>
    <property type="molecule type" value="Genomic_DNA"/>
</dbReference>
<dbReference type="FunFam" id="3.20.20.10:FF:000003">
    <property type="entry name" value="Diaminopimelate decarboxylase"/>
    <property type="match status" value="1"/>
</dbReference>
<evidence type="ECO:0000256" key="5">
    <source>
        <dbReference type="ARBA" id="ARBA00023154"/>
    </source>
</evidence>
<dbReference type="Gene3D" id="3.20.20.10">
    <property type="entry name" value="Alanine racemase"/>
    <property type="match status" value="1"/>
</dbReference>
<comment type="pathway">
    <text evidence="8 12 14">Amino-acid biosynthesis; L-lysine biosynthesis via DAP pathway; L-lysine from DL-2,6-diaminopimelate: step 1/1.</text>
</comment>
<keyword evidence="18" id="KW-1185">Reference proteome</keyword>
<evidence type="ECO:0000256" key="9">
    <source>
        <dbReference type="ARBA" id="ARBA00060983"/>
    </source>
</evidence>
<feature type="active site" description="Proton donor" evidence="13">
    <location>
        <position position="362"/>
    </location>
</feature>
<dbReference type="InterPro" id="IPR009006">
    <property type="entry name" value="Ala_racemase/Decarboxylase_C"/>
</dbReference>
<feature type="binding site" evidence="12">
    <location>
        <position position="335"/>
    </location>
    <ligand>
        <name>substrate</name>
    </ligand>
</feature>
<evidence type="ECO:0000256" key="12">
    <source>
        <dbReference type="HAMAP-Rule" id="MF_02120"/>
    </source>
</evidence>
<evidence type="ECO:0000256" key="1">
    <source>
        <dbReference type="ARBA" id="ARBA00001933"/>
    </source>
</evidence>
<evidence type="ECO:0000256" key="13">
    <source>
        <dbReference type="PIRSR" id="PIRSR600183-50"/>
    </source>
</evidence>
<dbReference type="Proteomes" id="UP000076567">
    <property type="component" value="Unassembled WGS sequence"/>
</dbReference>
<feature type="binding site" evidence="12">
    <location>
        <begin position="291"/>
        <end position="294"/>
    </location>
    <ligand>
        <name>pyridoxal 5'-phosphate</name>
        <dbReference type="ChEBI" id="CHEBI:597326"/>
    </ligand>
</feature>
<comment type="similarity">
    <text evidence="9 12">Belongs to the Orn/Lys/Arg decarboxylase class-II family. LysA subfamily.</text>
</comment>
<dbReference type="RefSeq" id="WP_066241999.1">
    <property type="nucleotide sequence ID" value="NZ_LRFC01000023.1"/>
</dbReference>
<feature type="domain" description="Orn/DAP/Arg decarboxylase 2 N-terminal" evidence="16">
    <location>
        <begin position="41"/>
        <end position="297"/>
    </location>
</feature>
<dbReference type="Gene3D" id="2.40.37.10">
    <property type="entry name" value="Lyase, Ornithine Decarboxylase, Chain A, domain 1"/>
    <property type="match status" value="1"/>
</dbReference>
<dbReference type="Pfam" id="PF02784">
    <property type="entry name" value="Orn_Arg_deC_N"/>
    <property type="match status" value="1"/>
</dbReference>
<evidence type="ECO:0000256" key="3">
    <source>
        <dbReference type="ARBA" id="ARBA00022793"/>
    </source>
</evidence>
<feature type="modified residue" description="N6-(pyridoxal phosphate)lysine" evidence="12 13">
    <location>
        <position position="66"/>
    </location>
</feature>
<evidence type="ECO:0000256" key="11">
    <source>
        <dbReference type="ARBA" id="ARBA00074972"/>
    </source>
</evidence>
<keyword evidence="2 12" id="KW-0028">Amino-acid biosynthesis</keyword>
<comment type="catalytic activity">
    <reaction evidence="7 12 14">
        <text>meso-2,6-diaminopimelate + H(+) = L-lysine + CO2</text>
        <dbReference type="Rhea" id="RHEA:15101"/>
        <dbReference type="ChEBI" id="CHEBI:15378"/>
        <dbReference type="ChEBI" id="CHEBI:16526"/>
        <dbReference type="ChEBI" id="CHEBI:32551"/>
        <dbReference type="ChEBI" id="CHEBI:57791"/>
        <dbReference type="EC" id="4.1.1.20"/>
    </reaction>
</comment>
<dbReference type="InterPro" id="IPR022657">
    <property type="entry name" value="De-COase2_CS"/>
</dbReference>
<comment type="caution">
    <text evidence="17">The sequence shown here is derived from an EMBL/GenBank/DDBJ whole genome shotgun (WGS) entry which is preliminary data.</text>
</comment>
<evidence type="ECO:0000256" key="7">
    <source>
        <dbReference type="ARBA" id="ARBA00050464"/>
    </source>
</evidence>
<evidence type="ECO:0000256" key="4">
    <source>
        <dbReference type="ARBA" id="ARBA00022898"/>
    </source>
</evidence>
<dbReference type="SUPFAM" id="SSF51419">
    <property type="entry name" value="PLP-binding barrel"/>
    <property type="match status" value="1"/>
</dbReference>
<evidence type="ECO:0000256" key="2">
    <source>
        <dbReference type="ARBA" id="ARBA00022605"/>
    </source>
</evidence>
<reference evidence="18" key="1">
    <citation type="submission" date="2016-01" db="EMBL/GenBank/DDBJ databases">
        <title>Draft genome of Chromobacterium sp. F49.</title>
        <authorList>
            <person name="Hong K.W."/>
        </authorList>
    </citation>
    <scope>NUCLEOTIDE SEQUENCE [LARGE SCALE GENOMIC DNA]</scope>
    <source>
        <strain evidence="18">P7IIIA</strain>
    </source>
</reference>
<sequence>MNLHGTAQIGQNHHLWIGGTDTVELAKKYGTPLYLYDVSLIKNRARGFKRAFQEKGVGFQVAYASKAFSSIAMFQLIEQEGLSLDVVSGGELFTALQAEFPAERIHFHGNNKSYEELEFALNAGVGCIVVDNFFEISLLKMISSKLDKKVNILLRLTPGIEAHTHDYIITGQEDSKFGFDLGNGQADKALEDVLAFEGFRVLGIHCHIGSQIFETEGFTLAIEKLFSHFKKWEESFKYFPEVVNLGGGFGIQYTSEDTPLAPEQYVTAMIDEVGKQMRRFEGRDLPELWIEPGRSLVGDAGTTIYSIGSQKEIEGVRHYVSVDGGMTDNIRPALYQAKYEAYVANKMNEKPAQTVSIAGKCCESGDMLIWDIDLPIVTDNDYLAVSCTGAYGYSMASNYNRIQRPAVVFVENGEEQLVVKRETYEDLIKNDIPLKTNVFV</sequence>
<dbReference type="PANTHER" id="PTHR43727">
    <property type="entry name" value="DIAMINOPIMELATE DECARBOXYLASE"/>
    <property type="match status" value="1"/>
</dbReference>